<evidence type="ECO:0000256" key="4">
    <source>
        <dbReference type="SAM" id="MobiDB-lite"/>
    </source>
</evidence>
<dbReference type="Proteomes" id="UP001601976">
    <property type="component" value="Unassembled WGS sequence"/>
</dbReference>
<proteinExistence type="predicted"/>
<keyword evidence="1" id="KW-0805">Transcription regulation</keyword>
<dbReference type="InterPro" id="IPR013325">
    <property type="entry name" value="RNA_pol_sigma_r2"/>
</dbReference>
<evidence type="ECO:0000256" key="2">
    <source>
        <dbReference type="ARBA" id="ARBA00023082"/>
    </source>
</evidence>
<reference evidence="6 7" key="1">
    <citation type="submission" date="2024-10" db="EMBL/GenBank/DDBJ databases">
        <title>The Natural Products Discovery Center: Release of the First 8490 Sequenced Strains for Exploring Actinobacteria Biosynthetic Diversity.</title>
        <authorList>
            <person name="Kalkreuter E."/>
            <person name="Kautsar S.A."/>
            <person name="Yang D."/>
            <person name="Bader C.D."/>
            <person name="Teijaro C.N."/>
            <person name="Fluegel L."/>
            <person name="Davis C.M."/>
            <person name="Simpson J.R."/>
            <person name="Lauterbach L."/>
            <person name="Steele A.D."/>
            <person name="Gui C."/>
            <person name="Meng S."/>
            <person name="Li G."/>
            <person name="Viehrig K."/>
            <person name="Ye F."/>
            <person name="Su P."/>
            <person name="Kiefer A.F."/>
            <person name="Nichols A."/>
            <person name="Cepeda A.J."/>
            <person name="Yan W."/>
            <person name="Fan B."/>
            <person name="Jiang Y."/>
            <person name="Adhikari A."/>
            <person name="Zheng C.-J."/>
            <person name="Schuster L."/>
            <person name="Cowan T.M."/>
            <person name="Smanski M.J."/>
            <person name="Chevrette M.G."/>
            <person name="De Carvalho L.P.S."/>
            <person name="Shen B."/>
        </authorList>
    </citation>
    <scope>NUCLEOTIDE SEQUENCE [LARGE SCALE GENOMIC DNA]</scope>
    <source>
        <strain evidence="6 7">NPDC003029</strain>
    </source>
</reference>
<keyword evidence="3" id="KW-0804">Transcription</keyword>
<dbReference type="PANTHER" id="PTHR43133">
    <property type="entry name" value="RNA POLYMERASE ECF-TYPE SIGMA FACTO"/>
    <property type="match status" value="1"/>
</dbReference>
<comment type="caution">
    <text evidence="6">The sequence shown here is derived from an EMBL/GenBank/DDBJ whole genome shotgun (WGS) entry which is preliminary data.</text>
</comment>
<organism evidence="6 7">
    <name type="scientific">Streptomyces flavidovirens</name>
    <dbReference type="NCBI Taxonomy" id="67298"/>
    <lineage>
        <taxon>Bacteria</taxon>
        <taxon>Bacillati</taxon>
        <taxon>Actinomycetota</taxon>
        <taxon>Actinomycetes</taxon>
        <taxon>Kitasatosporales</taxon>
        <taxon>Streptomycetaceae</taxon>
        <taxon>Streptomyces</taxon>
    </lineage>
</organism>
<evidence type="ECO:0000256" key="3">
    <source>
        <dbReference type="ARBA" id="ARBA00023163"/>
    </source>
</evidence>
<dbReference type="NCBIfam" id="TIGR02937">
    <property type="entry name" value="sigma70-ECF"/>
    <property type="match status" value="1"/>
</dbReference>
<evidence type="ECO:0000313" key="6">
    <source>
        <dbReference type="EMBL" id="MFF3343291.1"/>
    </source>
</evidence>
<feature type="region of interest" description="Disordered" evidence="4">
    <location>
        <begin position="564"/>
        <end position="595"/>
    </location>
</feature>
<dbReference type="InterPro" id="IPR039425">
    <property type="entry name" value="RNA_pol_sigma-70-like"/>
</dbReference>
<dbReference type="EMBL" id="JBIAPK010000014">
    <property type="protein sequence ID" value="MFF3343291.1"/>
    <property type="molecule type" value="Genomic_DNA"/>
</dbReference>
<name>A0ABW6RP41_9ACTN</name>
<feature type="compositionally biased region" description="Basic and acidic residues" evidence="4">
    <location>
        <begin position="586"/>
        <end position="595"/>
    </location>
</feature>
<dbReference type="InterPro" id="IPR007627">
    <property type="entry name" value="RNA_pol_sigma70_r2"/>
</dbReference>
<keyword evidence="7" id="KW-1185">Reference proteome</keyword>
<feature type="compositionally biased region" description="Low complexity" evidence="4">
    <location>
        <begin position="349"/>
        <end position="377"/>
    </location>
</feature>
<sequence length="595" mass="64126">MDERAVRRRVEAARAGDRQAMEDLVAAELPIVYNIVGRALNGHPDVDDIVQETMLRLVRSLGELRDPARFRSWLVAIAMRCIRDRARARQTTPLLSVLADEREPADTGGDFVDITILRLGLEGQRQEVAEATRWLDEDDRQLVSLWWLELAGELNRQELAEAAGWTKQHTAVRVQRLKERLETARCLVRALGAAPPCPGLSEVTADWDGSPDSVWRKRIARHLRDCPRCGRPAADTVPAQRLLVGLGLVPLPAGLSLHALHVLGSGGTAAQMAAAPAPLAADPVGWPTQLVQLLAKPAVVAAAGVTLVAGGAFVVHVHDDGASRPPRAAQAPTSFRTPTALRAPDASQAPTPTGSPTVTSSPTPTASESPPAGTTASRTPAGRYGTVVDTADRAPDPRVPPAALPYRPESGLNTSAGSKAVMEHRGDNVTLSGRGYFRVRWQILPAERPGSLAMPTWTGLDGKLFHVASGGGRRMDDQMPGVPDRPHTWMGAQHTGFTVLPAGAQQMWQNEYFYVDGKVTLHQNERGADYNLIVEPATRAGVDDDLRRPPAPDEGIVRYGLVRDSGTDTAPVPQYLTRATPQDPAGVDRRSRVVQ</sequence>
<dbReference type="RefSeq" id="WP_387898947.1">
    <property type="nucleotide sequence ID" value="NZ_JBIAPK010000014.1"/>
</dbReference>
<dbReference type="Pfam" id="PF04542">
    <property type="entry name" value="Sigma70_r2"/>
    <property type="match status" value="1"/>
</dbReference>
<evidence type="ECO:0000313" key="7">
    <source>
        <dbReference type="Proteomes" id="UP001601976"/>
    </source>
</evidence>
<evidence type="ECO:0000256" key="1">
    <source>
        <dbReference type="ARBA" id="ARBA00023015"/>
    </source>
</evidence>
<protein>
    <submittedName>
        <fullName evidence="6">Sigma-70 family RNA polymerase sigma factor</fullName>
    </submittedName>
</protein>
<dbReference type="PANTHER" id="PTHR43133:SF51">
    <property type="entry name" value="RNA POLYMERASE SIGMA FACTOR"/>
    <property type="match status" value="1"/>
</dbReference>
<dbReference type="SUPFAM" id="SSF88946">
    <property type="entry name" value="Sigma2 domain of RNA polymerase sigma factors"/>
    <property type="match status" value="1"/>
</dbReference>
<evidence type="ECO:0000259" key="5">
    <source>
        <dbReference type="Pfam" id="PF04542"/>
    </source>
</evidence>
<gene>
    <name evidence="6" type="ORF">ACFYWW_32125</name>
</gene>
<feature type="region of interest" description="Disordered" evidence="4">
    <location>
        <begin position="322"/>
        <end position="413"/>
    </location>
</feature>
<feature type="domain" description="RNA polymerase sigma-70 region 2" evidence="5">
    <location>
        <begin position="24"/>
        <end position="90"/>
    </location>
</feature>
<keyword evidence="2" id="KW-0731">Sigma factor</keyword>
<accession>A0ABW6RP41</accession>
<dbReference type="InterPro" id="IPR014284">
    <property type="entry name" value="RNA_pol_sigma-70_dom"/>
</dbReference>
<dbReference type="Gene3D" id="1.10.1740.10">
    <property type="match status" value="1"/>
</dbReference>